<evidence type="ECO:0000313" key="15">
    <source>
        <dbReference type="EMBL" id="MBM7849862.1"/>
    </source>
</evidence>
<dbReference type="PANTHER" id="PTHR10344:SF4">
    <property type="entry name" value="UMP-CMP KINASE 2, MITOCHONDRIAL"/>
    <property type="match status" value="1"/>
</dbReference>
<accession>A0A9W6MRE1</accession>
<dbReference type="RefSeq" id="WP_204948345.1">
    <property type="nucleotide sequence ID" value="NZ_BSFF01000002.1"/>
</dbReference>
<evidence type="ECO:0000256" key="4">
    <source>
        <dbReference type="ARBA" id="ARBA00022679"/>
    </source>
</evidence>
<dbReference type="PROSITE" id="PS01331">
    <property type="entry name" value="THYMIDYLATE_KINASE"/>
    <property type="match status" value="1"/>
</dbReference>
<comment type="similarity">
    <text evidence="1 12">Belongs to the thymidylate kinase family.</text>
</comment>
<keyword evidence="6 12" id="KW-0547">Nucleotide-binding</keyword>
<evidence type="ECO:0000256" key="7">
    <source>
        <dbReference type="ARBA" id="ARBA00022777"/>
    </source>
</evidence>
<keyword evidence="8 12" id="KW-0067">ATP-binding</keyword>
<gene>
    <name evidence="12 14" type="primary">tmk</name>
    <name evidence="14" type="ORF">GCM10008170_11710</name>
    <name evidence="15" type="ORF">JOD31_000074</name>
</gene>
<dbReference type="GO" id="GO:0006233">
    <property type="term" value="P:dTDP biosynthetic process"/>
    <property type="evidence" value="ECO:0007669"/>
    <property type="project" value="InterPro"/>
</dbReference>
<dbReference type="FunFam" id="3.40.50.300:FF:000225">
    <property type="entry name" value="Thymidylate kinase"/>
    <property type="match status" value="1"/>
</dbReference>
<dbReference type="GO" id="GO:0006235">
    <property type="term" value="P:dTTP biosynthetic process"/>
    <property type="evidence" value="ECO:0007669"/>
    <property type="project" value="UniProtKB-UniRule"/>
</dbReference>
<keyword evidence="4 12" id="KW-0808">Transferase</keyword>
<reference evidence="14" key="1">
    <citation type="journal article" date="2014" name="Int. J. Syst. Evol. Microbiol.">
        <title>Complete genome sequence of Corynebacterium casei LMG S-19264T (=DSM 44701T), isolated from a smear-ripened cheese.</title>
        <authorList>
            <consortium name="US DOE Joint Genome Institute (JGI-PGF)"/>
            <person name="Walter F."/>
            <person name="Albersmeier A."/>
            <person name="Kalinowski J."/>
            <person name="Ruckert C."/>
        </authorList>
    </citation>
    <scope>NUCLEOTIDE SEQUENCE</scope>
    <source>
        <strain evidence="14">VKM B-1606</strain>
    </source>
</reference>
<dbReference type="InterPro" id="IPR027417">
    <property type="entry name" value="P-loop_NTPase"/>
</dbReference>
<organism evidence="14 17">
    <name type="scientific">Methylopila capsulata</name>
    <dbReference type="NCBI Taxonomy" id="61654"/>
    <lineage>
        <taxon>Bacteria</taxon>
        <taxon>Pseudomonadati</taxon>
        <taxon>Pseudomonadota</taxon>
        <taxon>Alphaproteobacteria</taxon>
        <taxon>Hyphomicrobiales</taxon>
        <taxon>Methylopilaceae</taxon>
        <taxon>Methylopila</taxon>
    </lineage>
</organism>
<dbReference type="EMBL" id="JAFBCY010000001">
    <property type="protein sequence ID" value="MBM7849862.1"/>
    <property type="molecule type" value="Genomic_DNA"/>
</dbReference>
<keyword evidence="16" id="KW-1185">Reference proteome</keyword>
<dbReference type="Proteomes" id="UP000758856">
    <property type="component" value="Unassembled WGS sequence"/>
</dbReference>
<evidence type="ECO:0000313" key="14">
    <source>
        <dbReference type="EMBL" id="GLK55152.1"/>
    </source>
</evidence>
<evidence type="ECO:0000256" key="9">
    <source>
        <dbReference type="ARBA" id="ARBA00029962"/>
    </source>
</evidence>
<evidence type="ECO:0000313" key="17">
    <source>
        <dbReference type="Proteomes" id="UP001143400"/>
    </source>
</evidence>
<evidence type="ECO:0000313" key="16">
    <source>
        <dbReference type="Proteomes" id="UP000758856"/>
    </source>
</evidence>
<evidence type="ECO:0000256" key="8">
    <source>
        <dbReference type="ARBA" id="ARBA00022840"/>
    </source>
</evidence>
<comment type="catalytic activity">
    <reaction evidence="10 12">
        <text>dTMP + ATP = dTDP + ADP</text>
        <dbReference type="Rhea" id="RHEA:13517"/>
        <dbReference type="ChEBI" id="CHEBI:30616"/>
        <dbReference type="ChEBI" id="CHEBI:58369"/>
        <dbReference type="ChEBI" id="CHEBI:63528"/>
        <dbReference type="ChEBI" id="CHEBI:456216"/>
        <dbReference type="EC" id="2.7.4.9"/>
    </reaction>
</comment>
<dbReference type="GO" id="GO:0004798">
    <property type="term" value="F:dTMP kinase activity"/>
    <property type="evidence" value="ECO:0007669"/>
    <property type="project" value="UniProtKB-UniRule"/>
</dbReference>
<evidence type="ECO:0000259" key="13">
    <source>
        <dbReference type="Pfam" id="PF02223"/>
    </source>
</evidence>
<dbReference type="Pfam" id="PF02223">
    <property type="entry name" value="Thymidylate_kin"/>
    <property type="match status" value="1"/>
</dbReference>
<evidence type="ECO:0000256" key="10">
    <source>
        <dbReference type="ARBA" id="ARBA00048743"/>
    </source>
</evidence>
<keyword evidence="7 12" id="KW-0418">Kinase</keyword>
<feature type="domain" description="Thymidylate kinase-like" evidence="13">
    <location>
        <begin position="8"/>
        <end position="199"/>
    </location>
</feature>
<dbReference type="Proteomes" id="UP001143400">
    <property type="component" value="Unassembled WGS sequence"/>
</dbReference>
<comment type="caution">
    <text evidence="14">The sequence shown here is derived from an EMBL/GenBank/DDBJ whole genome shotgun (WGS) entry which is preliminary data.</text>
</comment>
<dbReference type="NCBIfam" id="TIGR00041">
    <property type="entry name" value="DTMP_kinase"/>
    <property type="match status" value="1"/>
</dbReference>
<reference evidence="15 16" key="2">
    <citation type="submission" date="2021-01" db="EMBL/GenBank/DDBJ databases">
        <title>Genomic Encyclopedia of Type Strains, Phase IV (KMG-IV): sequencing the most valuable type-strain genomes for metagenomic binning, comparative biology and taxonomic classification.</title>
        <authorList>
            <person name="Goeker M."/>
        </authorList>
    </citation>
    <scope>NUCLEOTIDE SEQUENCE [LARGE SCALE GENOMIC DNA]</scope>
    <source>
        <strain evidence="15 16">DSM 6130</strain>
    </source>
</reference>
<feature type="binding site" evidence="12">
    <location>
        <begin position="10"/>
        <end position="17"/>
    </location>
    <ligand>
        <name>ATP</name>
        <dbReference type="ChEBI" id="CHEBI:30616"/>
    </ligand>
</feature>
<evidence type="ECO:0000256" key="6">
    <source>
        <dbReference type="ARBA" id="ARBA00022741"/>
    </source>
</evidence>
<dbReference type="PANTHER" id="PTHR10344">
    <property type="entry name" value="THYMIDYLATE KINASE"/>
    <property type="match status" value="1"/>
</dbReference>
<dbReference type="InterPro" id="IPR039430">
    <property type="entry name" value="Thymidylate_kin-like_dom"/>
</dbReference>
<evidence type="ECO:0000256" key="1">
    <source>
        <dbReference type="ARBA" id="ARBA00009776"/>
    </source>
</evidence>
<dbReference type="SUPFAM" id="SSF52540">
    <property type="entry name" value="P-loop containing nucleoside triphosphate hydrolases"/>
    <property type="match status" value="1"/>
</dbReference>
<dbReference type="Gene3D" id="3.40.50.300">
    <property type="entry name" value="P-loop containing nucleotide triphosphate hydrolases"/>
    <property type="match status" value="1"/>
</dbReference>
<evidence type="ECO:0000256" key="3">
    <source>
        <dbReference type="ARBA" id="ARBA00017144"/>
    </source>
</evidence>
<evidence type="ECO:0000256" key="5">
    <source>
        <dbReference type="ARBA" id="ARBA00022727"/>
    </source>
</evidence>
<dbReference type="AlphaFoldDB" id="A0A9W6MRE1"/>
<dbReference type="EMBL" id="BSFF01000002">
    <property type="protein sequence ID" value="GLK55152.1"/>
    <property type="molecule type" value="Genomic_DNA"/>
</dbReference>
<evidence type="ECO:0000256" key="12">
    <source>
        <dbReference type="HAMAP-Rule" id="MF_00165"/>
    </source>
</evidence>
<dbReference type="HAMAP" id="MF_00165">
    <property type="entry name" value="Thymidylate_kinase"/>
    <property type="match status" value="1"/>
</dbReference>
<name>A0A9W6MRE1_9HYPH</name>
<protein>
    <recommendedName>
        <fullName evidence="3 12">Thymidylate kinase</fullName>
        <ecNumber evidence="2 12">2.7.4.9</ecNumber>
    </recommendedName>
    <alternativeName>
        <fullName evidence="9 12">dTMP kinase</fullName>
    </alternativeName>
</protein>
<keyword evidence="5 12" id="KW-0545">Nucleotide biosynthesis</keyword>
<comment type="function">
    <text evidence="11 12">Phosphorylation of dTMP to form dTDP in both de novo and salvage pathways of dTTP synthesis.</text>
</comment>
<reference evidence="14" key="3">
    <citation type="submission" date="2023-01" db="EMBL/GenBank/DDBJ databases">
        <authorList>
            <person name="Sun Q."/>
            <person name="Evtushenko L."/>
        </authorList>
    </citation>
    <scope>NUCLEOTIDE SEQUENCE</scope>
    <source>
        <strain evidence="14">VKM B-1606</strain>
    </source>
</reference>
<dbReference type="InterPro" id="IPR018095">
    <property type="entry name" value="Thymidylate_kin_CS"/>
</dbReference>
<dbReference type="GO" id="GO:0006227">
    <property type="term" value="P:dUDP biosynthetic process"/>
    <property type="evidence" value="ECO:0007669"/>
    <property type="project" value="TreeGrafter"/>
</dbReference>
<dbReference type="GO" id="GO:0005524">
    <property type="term" value="F:ATP binding"/>
    <property type="evidence" value="ECO:0007669"/>
    <property type="project" value="UniProtKB-UniRule"/>
</dbReference>
<dbReference type="EC" id="2.7.4.9" evidence="2 12"/>
<dbReference type="CDD" id="cd01672">
    <property type="entry name" value="TMPK"/>
    <property type="match status" value="1"/>
</dbReference>
<dbReference type="GO" id="GO:0005829">
    <property type="term" value="C:cytosol"/>
    <property type="evidence" value="ECO:0007669"/>
    <property type="project" value="TreeGrafter"/>
</dbReference>
<evidence type="ECO:0000256" key="2">
    <source>
        <dbReference type="ARBA" id="ARBA00012980"/>
    </source>
</evidence>
<sequence length="216" mass="23471">MRGRFITFEGGEGVGKSTQLKRLAAALERRGVEVIVTREPGGSPRAEALRDVLLSGGAKRFGPLAETVLVAAARADHVERTIRPALDRGVWALCDRFIDSTRAYQGVLGGVEPELIRAFETLAAGQTMPDLTLILDAPAAIGLERAKLRAGALATPDRFEAEDGSFHERLRRAFVEIARAEPERCLLIDAGGDADVVERRVWEAVERRLFMAGAVQ</sequence>
<proteinExistence type="inferred from homology"/>
<evidence type="ECO:0000256" key="11">
    <source>
        <dbReference type="ARBA" id="ARBA00057735"/>
    </source>
</evidence>
<dbReference type="InterPro" id="IPR018094">
    <property type="entry name" value="Thymidylate_kinase"/>
</dbReference>